<keyword evidence="3" id="KW-1185">Reference proteome</keyword>
<dbReference type="AlphaFoldDB" id="A0AAV7WEW0"/>
<reference evidence="2" key="1">
    <citation type="journal article" date="2022" name="bioRxiv">
        <title>Sequencing and chromosome-scale assembly of the giantPleurodeles waltlgenome.</title>
        <authorList>
            <person name="Brown T."/>
            <person name="Elewa A."/>
            <person name="Iarovenko S."/>
            <person name="Subramanian E."/>
            <person name="Araus A.J."/>
            <person name="Petzold A."/>
            <person name="Susuki M."/>
            <person name="Suzuki K.-i.T."/>
            <person name="Hayashi T."/>
            <person name="Toyoda A."/>
            <person name="Oliveira C."/>
            <person name="Osipova E."/>
            <person name="Leigh N.D."/>
            <person name="Simon A."/>
            <person name="Yun M.H."/>
        </authorList>
    </citation>
    <scope>NUCLEOTIDE SEQUENCE</scope>
    <source>
        <strain evidence="2">20211129_DDA</strain>
        <tissue evidence="2">Liver</tissue>
    </source>
</reference>
<comment type="caution">
    <text evidence="2">The sequence shown here is derived from an EMBL/GenBank/DDBJ whole genome shotgun (WGS) entry which is preliminary data.</text>
</comment>
<evidence type="ECO:0000313" key="2">
    <source>
        <dbReference type="EMBL" id="KAJ1212583.1"/>
    </source>
</evidence>
<dbReference type="Proteomes" id="UP001066276">
    <property type="component" value="Chromosome 1_1"/>
</dbReference>
<dbReference type="EMBL" id="JANPWB010000001">
    <property type="protein sequence ID" value="KAJ1212583.1"/>
    <property type="molecule type" value="Genomic_DNA"/>
</dbReference>
<evidence type="ECO:0000313" key="3">
    <source>
        <dbReference type="Proteomes" id="UP001066276"/>
    </source>
</evidence>
<protein>
    <submittedName>
        <fullName evidence="2">Uncharacterized protein</fullName>
    </submittedName>
</protein>
<feature type="region of interest" description="Disordered" evidence="1">
    <location>
        <begin position="71"/>
        <end position="90"/>
    </location>
</feature>
<name>A0AAV7WEW0_PLEWA</name>
<proteinExistence type="predicted"/>
<gene>
    <name evidence="2" type="ORF">NDU88_000238</name>
</gene>
<sequence>MGAALDAIFLPMDSEKAAQERCPRAPRRGQSMGAELDAISLSTDSEKAAQERCPGAPRRGQSMGAALDAISLPTDSAQRRQHGRGVQKRLEGDCPWEQRWMPSLCPRTQLREASAGEVSRSA</sequence>
<accession>A0AAV7WEW0</accession>
<evidence type="ECO:0000256" key="1">
    <source>
        <dbReference type="SAM" id="MobiDB-lite"/>
    </source>
</evidence>
<organism evidence="2 3">
    <name type="scientific">Pleurodeles waltl</name>
    <name type="common">Iberian ribbed newt</name>
    <dbReference type="NCBI Taxonomy" id="8319"/>
    <lineage>
        <taxon>Eukaryota</taxon>
        <taxon>Metazoa</taxon>
        <taxon>Chordata</taxon>
        <taxon>Craniata</taxon>
        <taxon>Vertebrata</taxon>
        <taxon>Euteleostomi</taxon>
        <taxon>Amphibia</taxon>
        <taxon>Batrachia</taxon>
        <taxon>Caudata</taxon>
        <taxon>Salamandroidea</taxon>
        <taxon>Salamandridae</taxon>
        <taxon>Pleurodelinae</taxon>
        <taxon>Pleurodeles</taxon>
    </lineage>
</organism>